<comment type="caution">
    <text evidence="3">The sequence shown here is derived from an EMBL/GenBank/DDBJ whole genome shotgun (WGS) entry which is preliminary data.</text>
</comment>
<proteinExistence type="predicted"/>
<gene>
    <name evidence="3" type="ORF">S03H2_27684</name>
</gene>
<dbReference type="InterPro" id="IPR000014">
    <property type="entry name" value="PAS"/>
</dbReference>
<dbReference type="SUPFAM" id="SSF55785">
    <property type="entry name" value="PYP-like sensor domain (PAS domain)"/>
    <property type="match status" value="1"/>
</dbReference>
<feature type="domain" description="PAS" evidence="2">
    <location>
        <begin position="43"/>
        <end position="73"/>
    </location>
</feature>
<dbReference type="InterPro" id="IPR035965">
    <property type="entry name" value="PAS-like_dom_sf"/>
</dbReference>
<accession>X1I0J1</accession>
<feature type="coiled-coil region" evidence="1">
    <location>
        <begin position="2"/>
        <end position="46"/>
    </location>
</feature>
<dbReference type="PROSITE" id="PS50112">
    <property type="entry name" value="PAS"/>
    <property type="match status" value="1"/>
</dbReference>
<feature type="non-terminal residue" evidence="3">
    <location>
        <position position="73"/>
    </location>
</feature>
<sequence>MRKDEGKTKEQLLNELEEMRQRIKELKASEVERKRVEERLRESEVKFRTVVESIRDVVFQLSPLGIILYVNPK</sequence>
<name>X1I0J1_9ZZZZ</name>
<dbReference type="Gene3D" id="3.30.450.20">
    <property type="entry name" value="PAS domain"/>
    <property type="match status" value="1"/>
</dbReference>
<reference evidence="3" key="1">
    <citation type="journal article" date="2014" name="Front. Microbiol.">
        <title>High frequency of phylogenetically diverse reductive dehalogenase-homologous genes in deep subseafloor sedimentary metagenomes.</title>
        <authorList>
            <person name="Kawai M."/>
            <person name="Futagami T."/>
            <person name="Toyoda A."/>
            <person name="Takaki Y."/>
            <person name="Nishi S."/>
            <person name="Hori S."/>
            <person name="Arai W."/>
            <person name="Tsubouchi T."/>
            <person name="Morono Y."/>
            <person name="Uchiyama I."/>
            <person name="Ito T."/>
            <person name="Fujiyama A."/>
            <person name="Inagaki F."/>
            <person name="Takami H."/>
        </authorList>
    </citation>
    <scope>NUCLEOTIDE SEQUENCE</scope>
    <source>
        <strain evidence="3">Expedition CK06-06</strain>
    </source>
</reference>
<evidence type="ECO:0000313" key="3">
    <source>
        <dbReference type="EMBL" id="GAH51058.1"/>
    </source>
</evidence>
<evidence type="ECO:0000259" key="2">
    <source>
        <dbReference type="PROSITE" id="PS50112"/>
    </source>
</evidence>
<evidence type="ECO:0000256" key="1">
    <source>
        <dbReference type="SAM" id="Coils"/>
    </source>
</evidence>
<protein>
    <recommendedName>
        <fullName evidence="2">PAS domain-containing protein</fullName>
    </recommendedName>
</protein>
<dbReference type="EMBL" id="BARU01016659">
    <property type="protein sequence ID" value="GAH51058.1"/>
    <property type="molecule type" value="Genomic_DNA"/>
</dbReference>
<keyword evidence="1" id="KW-0175">Coiled coil</keyword>
<organism evidence="3">
    <name type="scientific">marine sediment metagenome</name>
    <dbReference type="NCBI Taxonomy" id="412755"/>
    <lineage>
        <taxon>unclassified sequences</taxon>
        <taxon>metagenomes</taxon>
        <taxon>ecological metagenomes</taxon>
    </lineage>
</organism>
<dbReference type="AlphaFoldDB" id="X1I0J1"/>